<keyword evidence="2" id="KW-1185">Reference proteome</keyword>
<dbReference type="EMBL" id="VSRR010017284">
    <property type="protein sequence ID" value="MPC60201.1"/>
    <property type="molecule type" value="Genomic_DNA"/>
</dbReference>
<reference evidence="1 2" key="1">
    <citation type="submission" date="2019-05" db="EMBL/GenBank/DDBJ databases">
        <title>Another draft genome of Portunus trituberculatus and its Hox gene families provides insights of decapod evolution.</title>
        <authorList>
            <person name="Jeong J.-H."/>
            <person name="Song I."/>
            <person name="Kim S."/>
            <person name="Choi T."/>
            <person name="Kim D."/>
            <person name="Ryu S."/>
            <person name="Kim W."/>
        </authorList>
    </citation>
    <scope>NUCLEOTIDE SEQUENCE [LARGE SCALE GENOMIC DNA]</scope>
    <source>
        <tissue evidence="1">Muscle</tissue>
    </source>
</reference>
<name>A0A5B7GJD2_PORTR</name>
<organism evidence="1 2">
    <name type="scientific">Portunus trituberculatus</name>
    <name type="common">Swimming crab</name>
    <name type="synonym">Neptunus trituberculatus</name>
    <dbReference type="NCBI Taxonomy" id="210409"/>
    <lineage>
        <taxon>Eukaryota</taxon>
        <taxon>Metazoa</taxon>
        <taxon>Ecdysozoa</taxon>
        <taxon>Arthropoda</taxon>
        <taxon>Crustacea</taxon>
        <taxon>Multicrustacea</taxon>
        <taxon>Malacostraca</taxon>
        <taxon>Eumalacostraca</taxon>
        <taxon>Eucarida</taxon>
        <taxon>Decapoda</taxon>
        <taxon>Pleocyemata</taxon>
        <taxon>Brachyura</taxon>
        <taxon>Eubrachyura</taxon>
        <taxon>Portunoidea</taxon>
        <taxon>Portunidae</taxon>
        <taxon>Portuninae</taxon>
        <taxon>Portunus</taxon>
    </lineage>
</organism>
<protein>
    <submittedName>
        <fullName evidence="1">Uncharacterized protein</fullName>
    </submittedName>
</protein>
<dbReference type="AlphaFoldDB" id="A0A5B7GJD2"/>
<sequence length="216" mass="23902">MCESLGSCASIFHRTRVSGQPTQVVSKVHVSRMRGRGSRGDPSGNKLYEYIHSRDAAISLPPRSVGVAAPCKQNTLSPFPRAPPRGEQQSLPLNCSFHSLHKPSYVARGSCFYSLALFILSKFPRSTLENWLIISVGFKNNRGKRDKRFRIRVLHRSFIPLYSTLFPHPQLQYSVISASLASPRLPAHPSSALSCMQCRLPLTSPSPPSQHLASPP</sequence>
<dbReference type="Proteomes" id="UP000324222">
    <property type="component" value="Unassembled WGS sequence"/>
</dbReference>
<gene>
    <name evidence="1" type="ORF">E2C01_054239</name>
</gene>
<evidence type="ECO:0000313" key="1">
    <source>
        <dbReference type="EMBL" id="MPC60201.1"/>
    </source>
</evidence>
<comment type="caution">
    <text evidence="1">The sequence shown here is derived from an EMBL/GenBank/DDBJ whole genome shotgun (WGS) entry which is preliminary data.</text>
</comment>
<proteinExistence type="predicted"/>
<accession>A0A5B7GJD2</accession>
<evidence type="ECO:0000313" key="2">
    <source>
        <dbReference type="Proteomes" id="UP000324222"/>
    </source>
</evidence>